<dbReference type="SUPFAM" id="SSF46689">
    <property type="entry name" value="Homeodomain-like"/>
    <property type="match status" value="2"/>
</dbReference>
<protein>
    <submittedName>
        <fullName evidence="4">TIGD4</fullName>
    </submittedName>
</protein>
<dbReference type="EMBL" id="VXIV02003434">
    <property type="protein sequence ID" value="KAF6017060.1"/>
    <property type="molecule type" value="Genomic_DNA"/>
</dbReference>
<feature type="domain" description="HTH CENPB-type" evidence="3">
    <location>
        <begin position="500"/>
        <end position="571"/>
    </location>
</feature>
<dbReference type="Proteomes" id="UP000593567">
    <property type="component" value="Unassembled WGS sequence"/>
</dbReference>
<evidence type="ECO:0000256" key="2">
    <source>
        <dbReference type="SAM" id="MobiDB-lite"/>
    </source>
</evidence>
<dbReference type="InterPro" id="IPR009057">
    <property type="entry name" value="Homeodomain-like_sf"/>
</dbReference>
<sequence>MVVHTAGEHNLSIALRHILQQIVESMHPNGHKHTDMTLPHDGYIQKLSWYFECDKCQYKAFYSHEMEHHKHICIMSQDFRSHTKKRKVNAPKRVSSTTHPRNEDSDPDSQSAVLLSAPPVPPPLKAGFSLGNPISSQASSNNTSTPVATSSMPALTTNPADSNIVSMEPASLEFDSEMASPGYIDIPPVDKDSETPSGLDFEDVPNKDEPETERDSESEQRPSDDPIEQQPFEFDPDILEIKVEVGDQDGASRNKELDMNVLPDVVFPPSDPSIDSMMNIFNSQTMTPSQSINPLPTTSTPQHMYKKETPTRPDFVMGPLSGIKIPTGPISSTYPSMTPNQHIYRPQFHSQPTPSQSSQKSFNSHESPLSTHGDGLLHHERTMNEDNSMNWFGMKSADSSSNQDIALKSKVGDSMSATTLEQSRVMSSLKMKDTYTKPSSTVLSLEQKFQCCQLHDSGVSIKALCLQYGQSKFTITNIVQNKHKIMAEWFRFSNPFITKKQRLLKSNAYAEINAAILDWYWAFKASGKTPTGVGIQTKAKEVAQQLGYHTFKASNGWLEYFWKRVRRLEQEKSGMPDVHMVT</sequence>
<dbReference type="Gene3D" id="1.10.10.60">
    <property type="entry name" value="Homeodomain-like"/>
    <property type="match status" value="2"/>
</dbReference>
<feature type="region of interest" description="Disordered" evidence="2">
    <location>
        <begin position="179"/>
        <end position="237"/>
    </location>
</feature>
<dbReference type="InterPro" id="IPR006600">
    <property type="entry name" value="HTH_CenpB_DNA-bd_dom"/>
</dbReference>
<keyword evidence="5" id="KW-1185">Reference proteome</keyword>
<organism evidence="4 5">
    <name type="scientific">Bugula neritina</name>
    <name type="common">Brown bryozoan</name>
    <name type="synonym">Sertularia neritina</name>
    <dbReference type="NCBI Taxonomy" id="10212"/>
    <lineage>
        <taxon>Eukaryota</taxon>
        <taxon>Metazoa</taxon>
        <taxon>Spiralia</taxon>
        <taxon>Lophotrochozoa</taxon>
        <taxon>Bryozoa</taxon>
        <taxon>Gymnolaemata</taxon>
        <taxon>Cheilostomatida</taxon>
        <taxon>Flustrina</taxon>
        <taxon>Buguloidea</taxon>
        <taxon>Bugulidae</taxon>
        <taxon>Bugula</taxon>
    </lineage>
</organism>
<dbReference type="InterPro" id="IPR050863">
    <property type="entry name" value="CenT-Element_Derived"/>
</dbReference>
<feature type="compositionally biased region" description="Basic and acidic residues" evidence="2">
    <location>
        <begin position="204"/>
        <end position="224"/>
    </location>
</feature>
<evidence type="ECO:0000313" key="5">
    <source>
        <dbReference type="Proteomes" id="UP000593567"/>
    </source>
</evidence>
<keyword evidence="1" id="KW-0238">DNA-binding</keyword>
<dbReference type="OrthoDB" id="10047893at2759"/>
<evidence type="ECO:0000256" key="1">
    <source>
        <dbReference type="ARBA" id="ARBA00023125"/>
    </source>
</evidence>
<comment type="caution">
    <text evidence="4">The sequence shown here is derived from an EMBL/GenBank/DDBJ whole genome shotgun (WGS) entry which is preliminary data.</text>
</comment>
<feature type="compositionally biased region" description="Low complexity" evidence="2">
    <location>
        <begin position="346"/>
        <end position="361"/>
    </location>
</feature>
<name>A0A7J7IT65_BUGNE</name>
<feature type="region of interest" description="Disordered" evidence="2">
    <location>
        <begin position="84"/>
        <end position="162"/>
    </location>
</feature>
<dbReference type="PANTHER" id="PTHR19303:SF73">
    <property type="entry name" value="PROTEIN PDC2"/>
    <property type="match status" value="1"/>
</dbReference>
<accession>A0A7J7IT65</accession>
<dbReference type="GO" id="GO:0003677">
    <property type="term" value="F:DNA binding"/>
    <property type="evidence" value="ECO:0007669"/>
    <property type="project" value="UniProtKB-KW"/>
</dbReference>
<dbReference type="AlphaFoldDB" id="A0A7J7IT65"/>
<feature type="compositionally biased region" description="Polar residues" evidence="2">
    <location>
        <begin position="132"/>
        <end position="162"/>
    </location>
</feature>
<gene>
    <name evidence="4" type="ORF">EB796_024620</name>
</gene>
<dbReference type="PANTHER" id="PTHR19303">
    <property type="entry name" value="TRANSPOSON"/>
    <property type="match status" value="1"/>
</dbReference>
<dbReference type="PROSITE" id="PS51253">
    <property type="entry name" value="HTH_CENPB"/>
    <property type="match status" value="1"/>
</dbReference>
<evidence type="ECO:0000259" key="3">
    <source>
        <dbReference type="PROSITE" id="PS51253"/>
    </source>
</evidence>
<evidence type="ECO:0000313" key="4">
    <source>
        <dbReference type="EMBL" id="KAF6017060.1"/>
    </source>
</evidence>
<dbReference type="GO" id="GO:0005634">
    <property type="term" value="C:nucleus"/>
    <property type="evidence" value="ECO:0007669"/>
    <property type="project" value="TreeGrafter"/>
</dbReference>
<feature type="region of interest" description="Disordered" evidence="2">
    <location>
        <begin position="338"/>
        <end position="377"/>
    </location>
</feature>
<reference evidence="4" key="1">
    <citation type="submission" date="2020-06" db="EMBL/GenBank/DDBJ databases">
        <title>Draft genome of Bugula neritina, a colonial animal packing powerful symbionts and potential medicines.</title>
        <authorList>
            <person name="Rayko M."/>
        </authorList>
    </citation>
    <scope>NUCLEOTIDE SEQUENCE [LARGE SCALE GENOMIC DNA]</scope>
    <source>
        <strain evidence="4">Kwan_BN1</strain>
    </source>
</reference>
<proteinExistence type="predicted"/>
<dbReference type="Pfam" id="PF03221">
    <property type="entry name" value="HTH_Tnp_Tc5"/>
    <property type="match status" value="1"/>
</dbReference>